<dbReference type="Proteomes" id="UP000000463">
    <property type="component" value="Segment"/>
</dbReference>
<keyword evidence="2" id="KW-1185">Reference proteome</keyword>
<reference evidence="1 2" key="1">
    <citation type="journal article" date="2012" name="BMC Genomics">
        <title>The Caulobacter crescentus phage phiCbK: genomics of a canonical phage.</title>
        <authorList>
            <person name="Gill J.J."/>
            <person name="Berry J.D."/>
            <person name="Russell W.K."/>
            <person name="Lessor L."/>
            <person name="Escobar Garcia D.A."/>
            <person name="Hernandez D."/>
            <person name="Kane A."/>
            <person name="Keene J."/>
            <person name="Maddox M."/>
            <person name="Martin R."/>
            <person name="Mohan S."/>
            <person name="Thorn A.M."/>
            <person name="Russell D.H."/>
            <person name="Young R."/>
        </authorList>
    </citation>
    <scope>NUCLEOTIDE SEQUENCE [LARGE SCALE GENOMIC DNA]</scope>
</reference>
<dbReference type="KEGG" id="vg:13995124"/>
<dbReference type="RefSeq" id="YP_006988430.1">
    <property type="nucleotide sequence ID" value="NC_019406.1"/>
</dbReference>
<proteinExistence type="predicted"/>
<dbReference type="EMBL" id="JX100810">
    <property type="protein sequence ID" value="AFU88066.1"/>
    <property type="molecule type" value="Genomic_DNA"/>
</dbReference>
<dbReference type="GeneID" id="13995124"/>
<evidence type="ECO:0000313" key="2">
    <source>
        <dbReference type="Proteomes" id="UP000000463"/>
    </source>
</evidence>
<name>K4JSH8_9CAUD</name>
<organism evidence="1 2">
    <name type="scientific">Caulobacter phage CcrColossus</name>
    <dbReference type="NCBI Taxonomy" id="1211640"/>
    <lineage>
        <taxon>Viruses</taxon>
        <taxon>Duplodnaviria</taxon>
        <taxon>Heunggongvirae</taxon>
        <taxon>Uroviricota</taxon>
        <taxon>Caudoviricetes</taxon>
        <taxon>Jeanschmidtviridae</taxon>
        <taxon>Colossusvirus</taxon>
        <taxon>Colossusvirus colossus</taxon>
    </lineage>
</organism>
<sequence length="111" mass="12780">MARPSKPVQEQRKLIRTHFGEARKRGTVLNDLLGWTDDGQVIHIPTGFHIRPPRTPEGPYWEVDPRAYAEFLLAADPEGWEATRNYQFGEKLTKPLHTRLFKTVLRFAGLA</sequence>
<accession>K4JSH8</accession>
<evidence type="ECO:0000313" key="1">
    <source>
        <dbReference type="EMBL" id="AFU88066.1"/>
    </source>
</evidence>
<gene>
    <name evidence="1" type="ORF">CcrColossus_gp196</name>
</gene>
<protein>
    <submittedName>
        <fullName evidence="1">Uncharacterized protein</fullName>
    </submittedName>
</protein>